<keyword evidence="1" id="KW-1133">Transmembrane helix</keyword>
<evidence type="ECO:0000256" key="1">
    <source>
        <dbReference type="SAM" id="Phobius"/>
    </source>
</evidence>
<feature type="transmembrane region" description="Helical" evidence="1">
    <location>
        <begin position="6"/>
        <end position="24"/>
    </location>
</feature>
<protein>
    <submittedName>
        <fullName evidence="2">Uncharacterized protein</fullName>
    </submittedName>
</protein>
<evidence type="ECO:0000313" key="3">
    <source>
        <dbReference type="Proteomes" id="UP000182725"/>
    </source>
</evidence>
<organism evidence="2 3">
    <name type="scientific">Arthrobacter alpinus</name>
    <dbReference type="NCBI Taxonomy" id="656366"/>
    <lineage>
        <taxon>Bacteria</taxon>
        <taxon>Bacillati</taxon>
        <taxon>Actinomycetota</taxon>
        <taxon>Actinomycetes</taxon>
        <taxon>Micrococcales</taxon>
        <taxon>Micrococcaceae</taxon>
        <taxon>Arthrobacter</taxon>
    </lineage>
</organism>
<dbReference type="Proteomes" id="UP000182725">
    <property type="component" value="Unassembled WGS sequence"/>
</dbReference>
<sequence>MDWFWNTVLIVGFAGVVIRSLVAFQRHLSKPGGRTGTGGAAGIGLMESLFAPSSYEARIELERQGQKQAPAPVPGDPLRTLQVAVNDEGLPSRVVLVPTILCSKTRFVRRETARKTSAGEPLRDILFSLSPL</sequence>
<keyword evidence="1" id="KW-0812">Transmembrane</keyword>
<reference evidence="2 3" key="1">
    <citation type="submission" date="2016-10" db="EMBL/GenBank/DDBJ databases">
        <authorList>
            <person name="de Groot N.N."/>
        </authorList>
    </citation>
    <scope>NUCLEOTIDE SEQUENCE [LARGE SCALE GENOMIC DNA]</scope>
    <source>
        <strain evidence="2 3">DSM 22274</strain>
    </source>
</reference>
<dbReference type="EMBL" id="FNTV01000001">
    <property type="protein sequence ID" value="SEE29376.1"/>
    <property type="molecule type" value="Genomic_DNA"/>
</dbReference>
<name>A0A1H5HMY4_9MICC</name>
<dbReference type="AlphaFoldDB" id="A0A1H5HMY4"/>
<evidence type="ECO:0000313" key="2">
    <source>
        <dbReference type="EMBL" id="SEE29376.1"/>
    </source>
</evidence>
<keyword evidence="1" id="KW-0472">Membrane</keyword>
<gene>
    <name evidence="2" type="ORF">SAMN04489740_1062</name>
</gene>
<accession>A0A1H5HMY4</accession>
<proteinExistence type="predicted"/>